<gene>
    <name evidence="2" type="ordered locus">Dsui_1070</name>
</gene>
<dbReference type="AlphaFoldDB" id="G8QK39"/>
<dbReference type="STRING" id="640081.Dsui_1070"/>
<evidence type="ECO:0000313" key="3">
    <source>
        <dbReference type="Proteomes" id="UP000005633"/>
    </source>
</evidence>
<name>G8QK39_AZOOP</name>
<dbReference type="Proteomes" id="UP000005633">
    <property type="component" value="Chromosome"/>
</dbReference>
<feature type="chain" id="PRO_5012452248" evidence="1">
    <location>
        <begin position="16"/>
        <end position="139"/>
    </location>
</feature>
<dbReference type="InterPro" id="IPR007332">
    <property type="entry name" value="DUF411"/>
</dbReference>
<organism evidence="2 3">
    <name type="scientific">Azospira oryzae (strain ATCC BAA-33 / DSM 13638 / PS)</name>
    <name type="common">Dechlorosoma suillum</name>
    <dbReference type="NCBI Taxonomy" id="640081"/>
    <lineage>
        <taxon>Bacteria</taxon>
        <taxon>Pseudomonadati</taxon>
        <taxon>Pseudomonadota</taxon>
        <taxon>Betaproteobacteria</taxon>
        <taxon>Rhodocyclales</taxon>
        <taxon>Rhodocyclaceae</taxon>
        <taxon>Azospira</taxon>
    </lineage>
</organism>
<dbReference type="SUPFAM" id="SSF52833">
    <property type="entry name" value="Thioredoxin-like"/>
    <property type="match status" value="1"/>
</dbReference>
<dbReference type="KEGG" id="dsu:Dsui_1070"/>
<reference evidence="2 3" key="1">
    <citation type="journal article" date="2012" name="J. Bacteriol.">
        <title>Complete genome sequence of the anaerobic perchlorate-reducing bacterium Azospira suillum strain PS.</title>
        <authorList>
            <person name="Byrne-Bailey K.G."/>
            <person name="Coates J.D."/>
        </authorList>
    </citation>
    <scope>NUCLEOTIDE SEQUENCE [LARGE SCALE GENOMIC DNA]</scope>
    <source>
        <strain evidence="3">ATCC BAA-33 / DSM 13638 / PS</strain>
    </source>
</reference>
<evidence type="ECO:0000256" key="1">
    <source>
        <dbReference type="SAM" id="SignalP"/>
    </source>
</evidence>
<accession>G8QK39</accession>
<dbReference type="eggNOG" id="COG3019">
    <property type="taxonomic scope" value="Bacteria"/>
</dbReference>
<dbReference type="EMBL" id="CP003153">
    <property type="protein sequence ID" value="AEV25472.1"/>
    <property type="molecule type" value="Genomic_DNA"/>
</dbReference>
<dbReference type="InterPro" id="IPR036249">
    <property type="entry name" value="Thioredoxin-like_sf"/>
</dbReference>
<sequence>MLMVAAVAASGAAYAQTSTHVEVFKSPYCGCCKEWVEHMRKAGFDVTTQNVTDVPAARKATGMPEKFGSCHTAKVGGYAIEGHVPAADVQRLLKEKPKAIGLAVPGMPQGSPGMETNHPQPYDTLLVMPDGSYKVFAKH</sequence>
<feature type="signal peptide" evidence="1">
    <location>
        <begin position="1"/>
        <end position="15"/>
    </location>
</feature>
<dbReference type="Pfam" id="PF04214">
    <property type="entry name" value="DUF411"/>
    <property type="match status" value="1"/>
</dbReference>
<evidence type="ECO:0000313" key="2">
    <source>
        <dbReference type="EMBL" id="AEV25472.1"/>
    </source>
</evidence>
<keyword evidence="1" id="KW-0732">Signal</keyword>
<dbReference type="HOGENOM" id="CLU_112034_0_0_4"/>
<protein>
    <submittedName>
        <fullName evidence="2">Putative metal-binding protein</fullName>
    </submittedName>
</protein>
<proteinExistence type="predicted"/>